<evidence type="ECO:0000256" key="1">
    <source>
        <dbReference type="SAM" id="MobiDB-lite"/>
    </source>
</evidence>
<feature type="signal peptide" evidence="2">
    <location>
        <begin position="1"/>
        <end position="27"/>
    </location>
</feature>
<evidence type="ECO:0000313" key="4">
    <source>
        <dbReference type="Proteomes" id="UP000007350"/>
    </source>
</evidence>
<dbReference type="AlphaFoldDB" id="K2NHZ2"/>
<gene>
    <name evidence="3" type="ORF">MOQ_002365</name>
</gene>
<accession>K2NHZ2</accession>
<comment type="caution">
    <text evidence="3">The sequence shown here is derived from an EMBL/GenBank/DDBJ whole genome shotgun (WGS) entry which is preliminary data.</text>
</comment>
<feature type="compositionally biased region" description="Low complexity" evidence="1">
    <location>
        <begin position="200"/>
        <end position="209"/>
    </location>
</feature>
<dbReference type="Proteomes" id="UP000007350">
    <property type="component" value="Unassembled WGS sequence"/>
</dbReference>
<feature type="compositionally biased region" description="Basic residues" evidence="1">
    <location>
        <begin position="181"/>
        <end position="197"/>
    </location>
</feature>
<keyword evidence="2" id="KW-0732">Signal</keyword>
<evidence type="ECO:0008006" key="5">
    <source>
        <dbReference type="Google" id="ProtNLM"/>
    </source>
</evidence>
<organism evidence="3 4">
    <name type="scientific">Trypanosoma cruzi marinkellei</name>
    <dbReference type="NCBI Taxonomy" id="85056"/>
    <lineage>
        <taxon>Eukaryota</taxon>
        <taxon>Discoba</taxon>
        <taxon>Euglenozoa</taxon>
        <taxon>Kinetoplastea</taxon>
        <taxon>Metakinetoplastina</taxon>
        <taxon>Trypanosomatida</taxon>
        <taxon>Trypanosomatidae</taxon>
        <taxon>Trypanosoma</taxon>
        <taxon>Schizotrypanum</taxon>
    </lineage>
</organism>
<sequence>MPGHFNAACMAALRYVSSGSLASVVLAGSVSRHHEEGLSPGLTAEYSPLQITTSASLTSCVGSVMGQLSIGCFAEISWILHLHTNHRNTDPTCSVWQEHPPRRTSGDIHSFAVRNTYYAAAHSPNPCTNASAPPSPCSPSCIPGQPMRPVSAPCSSRHPPIGAIHSSLAWRCDQCDSSVPRPHRHPAAPCHQCRRSRGAPSQPSQQSSSPQPPTAPATHTGNIPHRAAAVHVRVGEHDSMGHQVRGDAGGEVSSK</sequence>
<protein>
    <recommendedName>
        <fullName evidence="5">Dispersed gene family protein 1 (DGF-1)</fullName>
    </recommendedName>
</protein>
<name>K2NHZ2_TRYCR</name>
<proteinExistence type="predicted"/>
<keyword evidence="4" id="KW-1185">Reference proteome</keyword>
<feature type="region of interest" description="Disordered" evidence="1">
    <location>
        <begin position="176"/>
        <end position="255"/>
    </location>
</feature>
<feature type="chain" id="PRO_5003862124" description="Dispersed gene family protein 1 (DGF-1)" evidence="2">
    <location>
        <begin position="28"/>
        <end position="255"/>
    </location>
</feature>
<evidence type="ECO:0000256" key="2">
    <source>
        <dbReference type="SAM" id="SignalP"/>
    </source>
</evidence>
<evidence type="ECO:0000313" key="3">
    <source>
        <dbReference type="EMBL" id="EKF34506.1"/>
    </source>
</evidence>
<reference evidence="3 4" key="1">
    <citation type="journal article" date="2012" name="BMC Genomics">
        <title>Comparative genomic analysis of human infective Trypanosoma cruzi lineages with the bat-restricted subspecies T. cruzi marinkellei.</title>
        <authorList>
            <person name="Franzen O."/>
            <person name="Talavera-Lopez C."/>
            <person name="Ochaya S."/>
            <person name="Butler C.E."/>
            <person name="Messenger L.A."/>
            <person name="Lewis M.D."/>
            <person name="Llewellyn M.S."/>
            <person name="Marinkelle C.J."/>
            <person name="Tyler K.M."/>
            <person name="Miles M.A."/>
            <person name="Andersson B."/>
        </authorList>
    </citation>
    <scope>NUCLEOTIDE SEQUENCE [LARGE SCALE GENOMIC DNA]</scope>
    <source>
        <strain evidence="3 4">B7</strain>
    </source>
</reference>
<dbReference type="EMBL" id="AHKC01008969">
    <property type="protein sequence ID" value="EKF34506.1"/>
    <property type="molecule type" value="Genomic_DNA"/>
</dbReference>